<dbReference type="Pfam" id="PF03466">
    <property type="entry name" value="LysR_substrate"/>
    <property type="match status" value="1"/>
</dbReference>
<evidence type="ECO:0000313" key="7">
    <source>
        <dbReference type="Proteomes" id="UP000672657"/>
    </source>
</evidence>
<name>A0ABM8TGL4_9BURK</name>
<dbReference type="RefSeq" id="WP_211953742.1">
    <property type="nucleotide sequence ID" value="NZ_CAJPVI010000014.1"/>
</dbReference>
<reference evidence="6 7" key="1">
    <citation type="submission" date="2021-03" db="EMBL/GenBank/DDBJ databases">
        <authorList>
            <person name="Peeters C."/>
        </authorList>
    </citation>
    <scope>NUCLEOTIDE SEQUENCE [LARGE SCALE GENOMIC DNA]</scope>
    <source>
        <strain evidence="6 7">LMG 26411</strain>
    </source>
</reference>
<evidence type="ECO:0000313" key="6">
    <source>
        <dbReference type="EMBL" id="CAG2145049.1"/>
    </source>
</evidence>
<dbReference type="InterPro" id="IPR036390">
    <property type="entry name" value="WH_DNA-bd_sf"/>
</dbReference>
<proteinExistence type="inferred from homology"/>
<protein>
    <submittedName>
        <fullName evidence="6">HTH-type transcriptional regulator PgrR</fullName>
    </submittedName>
</protein>
<keyword evidence="2" id="KW-0805">Transcription regulation</keyword>
<dbReference type="Proteomes" id="UP000672657">
    <property type="component" value="Unassembled WGS sequence"/>
</dbReference>
<dbReference type="InterPro" id="IPR005119">
    <property type="entry name" value="LysR_subst-bd"/>
</dbReference>
<evidence type="ECO:0000259" key="5">
    <source>
        <dbReference type="PROSITE" id="PS50931"/>
    </source>
</evidence>
<dbReference type="PRINTS" id="PR00039">
    <property type="entry name" value="HTHLYSR"/>
</dbReference>
<dbReference type="PANTHER" id="PTHR30537">
    <property type="entry name" value="HTH-TYPE TRANSCRIPTIONAL REGULATOR"/>
    <property type="match status" value="1"/>
</dbReference>
<comment type="similarity">
    <text evidence="1">Belongs to the LysR transcriptional regulatory family.</text>
</comment>
<evidence type="ECO:0000256" key="2">
    <source>
        <dbReference type="ARBA" id="ARBA00023015"/>
    </source>
</evidence>
<dbReference type="PANTHER" id="PTHR30537:SF1">
    <property type="entry name" value="HTH-TYPE TRANSCRIPTIONAL REGULATOR PGRR"/>
    <property type="match status" value="1"/>
</dbReference>
<dbReference type="InterPro" id="IPR036388">
    <property type="entry name" value="WH-like_DNA-bd_sf"/>
</dbReference>
<dbReference type="Gene3D" id="1.10.10.10">
    <property type="entry name" value="Winged helix-like DNA-binding domain superfamily/Winged helix DNA-binding domain"/>
    <property type="match status" value="1"/>
</dbReference>
<evidence type="ECO:0000256" key="3">
    <source>
        <dbReference type="ARBA" id="ARBA00023125"/>
    </source>
</evidence>
<accession>A0ABM8TGL4</accession>
<dbReference type="SUPFAM" id="SSF46785">
    <property type="entry name" value="Winged helix' DNA-binding domain"/>
    <property type="match status" value="1"/>
</dbReference>
<keyword evidence="7" id="KW-1185">Reference proteome</keyword>
<dbReference type="InterPro" id="IPR058163">
    <property type="entry name" value="LysR-type_TF_proteobact-type"/>
</dbReference>
<comment type="caution">
    <text evidence="6">The sequence shown here is derived from an EMBL/GenBank/DDBJ whole genome shotgun (WGS) entry which is preliminary data.</text>
</comment>
<evidence type="ECO:0000256" key="4">
    <source>
        <dbReference type="ARBA" id="ARBA00023163"/>
    </source>
</evidence>
<dbReference type="PROSITE" id="PS50931">
    <property type="entry name" value="HTH_LYSR"/>
    <property type="match status" value="1"/>
</dbReference>
<dbReference type="CDD" id="cd08474">
    <property type="entry name" value="PBP2_CrgA_like_5"/>
    <property type="match status" value="1"/>
</dbReference>
<evidence type="ECO:0000256" key="1">
    <source>
        <dbReference type="ARBA" id="ARBA00009437"/>
    </source>
</evidence>
<dbReference type="Gene3D" id="3.40.190.290">
    <property type="match status" value="1"/>
</dbReference>
<dbReference type="InterPro" id="IPR000847">
    <property type="entry name" value="LysR_HTH_N"/>
</dbReference>
<keyword evidence="4" id="KW-0804">Transcription</keyword>
<organism evidence="6 7">
    <name type="scientific">Cupriavidus numazuensis</name>
    <dbReference type="NCBI Taxonomy" id="221992"/>
    <lineage>
        <taxon>Bacteria</taxon>
        <taxon>Pseudomonadati</taxon>
        <taxon>Pseudomonadota</taxon>
        <taxon>Betaproteobacteria</taxon>
        <taxon>Burkholderiales</taxon>
        <taxon>Burkholderiaceae</taxon>
        <taxon>Cupriavidus</taxon>
    </lineage>
</organism>
<dbReference type="SUPFAM" id="SSF53850">
    <property type="entry name" value="Periplasmic binding protein-like II"/>
    <property type="match status" value="1"/>
</dbReference>
<dbReference type="Pfam" id="PF00126">
    <property type="entry name" value="HTH_1"/>
    <property type="match status" value="1"/>
</dbReference>
<keyword evidence="3" id="KW-0238">DNA-binding</keyword>
<gene>
    <name evidence="6" type="primary">pgrR_4</name>
    <name evidence="6" type="ORF">LMG26411_02672</name>
</gene>
<sequence length="297" mass="32432">MNSSNLKDLSAFLMVAEVSSFTRAAARLGVSQSALSQTIRGLEARLGLRLFSRTTRSVSLTEAGERLLNRIGPAMGEIDAGLAEMGELAGKPAGTIRLTADEYAVQSVLQPAIARFLPDYPDIRVEITTDYGLTDIVSGRFDAGVRRGRLVEKDMIAVRIGPDVPMAVVGAPSYFARRAAPKRPPELLAHACLNLRLPTYGEFPWTFLKAGKEHRVKVSGPMVFNSIAPIRDAAVAGLGLAFLPQPYVSTQIASGHLVEVMGDWRKTFEGYHLYYADRRHASSAFSLLVEALRYRKP</sequence>
<dbReference type="EMBL" id="CAJPVI010000014">
    <property type="protein sequence ID" value="CAG2145049.1"/>
    <property type="molecule type" value="Genomic_DNA"/>
</dbReference>
<feature type="domain" description="HTH lysR-type" evidence="5">
    <location>
        <begin position="1"/>
        <end position="61"/>
    </location>
</feature>